<feature type="domain" description="Hemerythrin-like" evidence="2">
    <location>
        <begin position="148"/>
        <end position="261"/>
    </location>
</feature>
<name>A0A437LYH6_9SPHN</name>
<dbReference type="AlphaFoldDB" id="A0A437LYH6"/>
<dbReference type="PANTHER" id="PTHR35585">
    <property type="entry name" value="HHE DOMAIN PROTEIN (AFU_ORTHOLOGUE AFUA_4G00730)"/>
    <property type="match status" value="1"/>
</dbReference>
<dbReference type="RefSeq" id="WP_127745719.1">
    <property type="nucleotide sequence ID" value="NZ_SACN01000003.1"/>
</dbReference>
<dbReference type="InterPro" id="IPR012312">
    <property type="entry name" value="Hemerythrin-like"/>
</dbReference>
<dbReference type="Proteomes" id="UP000282971">
    <property type="component" value="Unassembled WGS sequence"/>
</dbReference>
<protein>
    <submittedName>
        <fullName evidence="3">Hemerythrin domain-containing protein</fullName>
    </submittedName>
</protein>
<proteinExistence type="predicted"/>
<dbReference type="CDD" id="cd12108">
    <property type="entry name" value="Hr-like"/>
    <property type="match status" value="1"/>
</dbReference>
<keyword evidence="4" id="KW-1185">Reference proteome</keyword>
<evidence type="ECO:0000313" key="4">
    <source>
        <dbReference type="Proteomes" id="UP000282971"/>
    </source>
</evidence>
<evidence type="ECO:0000313" key="3">
    <source>
        <dbReference type="EMBL" id="RVT90460.1"/>
    </source>
</evidence>
<dbReference type="EMBL" id="SACN01000003">
    <property type="protein sequence ID" value="RVT90460.1"/>
    <property type="molecule type" value="Genomic_DNA"/>
</dbReference>
<evidence type="ECO:0000256" key="1">
    <source>
        <dbReference type="SAM" id="MobiDB-lite"/>
    </source>
</evidence>
<gene>
    <name evidence="3" type="ORF">EOD43_19600</name>
</gene>
<reference evidence="3 4" key="1">
    <citation type="submission" date="2019-01" db="EMBL/GenBank/DDBJ databases">
        <authorList>
            <person name="Chen W.-M."/>
        </authorList>
    </citation>
    <scope>NUCLEOTIDE SEQUENCE [LARGE SCALE GENOMIC DNA]</scope>
    <source>
        <strain evidence="3 4">CCP-7</strain>
    </source>
</reference>
<comment type="caution">
    <text evidence="3">The sequence shown here is derived from an EMBL/GenBank/DDBJ whole genome shotgun (WGS) entry which is preliminary data.</text>
</comment>
<feature type="region of interest" description="Disordered" evidence="1">
    <location>
        <begin position="1"/>
        <end position="80"/>
    </location>
</feature>
<feature type="compositionally biased region" description="Polar residues" evidence="1">
    <location>
        <begin position="30"/>
        <end position="43"/>
    </location>
</feature>
<dbReference type="OrthoDB" id="7210157at2"/>
<accession>A0A437LYH6</accession>
<dbReference type="PANTHER" id="PTHR35585:SF1">
    <property type="entry name" value="HHE DOMAIN PROTEIN (AFU_ORTHOLOGUE AFUA_4G00730)"/>
    <property type="match status" value="1"/>
</dbReference>
<sequence>MADDVQHTGAATNAAVQKRPRAATRRKADTSSVTKTEPASANNKVVKGVARASKTTRRAARTVSESAKSLGEDVSRRTAPTLRRIAEAPAKAGRRANQAYDATKKAATGRTAVVVGAAAAGLVTGLVVNLGRKVAVQAPSVMAGDWFEAVKLEHQAALSLFDAIEATEVNEPAKRNMLLTQLQHALAKHAFTEENVIYPALREWGDKADADKLNHDHGYVKQHLYELDAIDPKSSRFLGKIAAFRADLEAHIREEEESIFPPLHAAFGEEKNKTITALANKEGFKLA</sequence>
<dbReference type="Gene3D" id="1.20.120.520">
    <property type="entry name" value="nmb1532 protein domain like"/>
    <property type="match status" value="1"/>
</dbReference>
<dbReference type="Pfam" id="PF01814">
    <property type="entry name" value="Hemerythrin"/>
    <property type="match status" value="1"/>
</dbReference>
<evidence type="ECO:0000259" key="2">
    <source>
        <dbReference type="Pfam" id="PF01814"/>
    </source>
</evidence>
<organism evidence="3 4">
    <name type="scientific">Sphingomonas crocodyli</name>
    <dbReference type="NCBI Taxonomy" id="1979270"/>
    <lineage>
        <taxon>Bacteria</taxon>
        <taxon>Pseudomonadati</taxon>
        <taxon>Pseudomonadota</taxon>
        <taxon>Alphaproteobacteria</taxon>
        <taxon>Sphingomonadales</taxon>
        <taxon>Sphingomonadaceae</taxon>
        <taxon>Sphingomonas</taxon>
    </lineage>
</organism>